<comment type="caution">
    <text evidence="2">The sequence shown here is derived from an EMBL/GenBank/DDBJ whole genome shotgun (WGS) entry which is preliminary data.</text>
</comment>
<organism evidence="2 3">
    <name type="scientific">Brassica cretica</name>
    <name type="common">Mustard</name>
    <dbReference type="NCBI Taxonomy" id="69181"/>
    <lineage>
        <taxon>Eukaryota</taxon>
        <taxon>Viridiplantae</taxon>
        <taxon>Streptophyta</taxon>
        <taxon>Embryophyta</taxon>
        <taxon>Tracheophyta</taxon>
        <taxon>Spermatophyta</taxon>
        <taxon>Magnoliopsida</taxon>
        <taxon>eudicotyledons</taxon>
        <taxon>Gunneridae</taxon>
        <taxon>Pentapetalae</taxon>
        <taxon>rosids</taxon>
        <taxon>malvids</taxon>
        <taxon>Brassicales</taxon>
        <taxon>Brassicaceae</taxon>
        <taxon>Brassiceae</taxon>
        <taxon>Brassica</taxon>
    </lineage>
</organism>
<gene>
    <name evidence="2" type="ORF">F2Q68_00036272</name>
    <name evidence="1" type="ORF">F2Q70_00031864</name>
</gene>
<evidence type="ECO:0000313" key="2">
    <source>
        <dbReference type="EMBL" id="KAF2550264.1"/>
    </source>
</evidence>
<reference evidence="2" key="1">
    <citation type="submission" date="2019-12" db="EMBL/GenBank/DDBJ databases">
        <title>Genome sequencing and annotation of Brassica cretica.</title>
        <authorList>
            <person name="Studholme D.J."/>
            <person name="Sarris P.F."/>
        </authorList>
    </citation>
    <scope>NUCLEOTIDE SEQUENCE</scope>
    <source>
        <strain evidence="2">PFS-001/15</strain>
        <strain evidence="1">PFS-102/07</strain>
        <tissue evidence="2">Leaf</tissue>
    </source>
</reference>
<sequence length="114" mass="12598">MNETRFGSPGLERVRRDEVGSSIVLVDSWTNETRSACQFFFSSGLGWFETGLVAFLNDHEAGLVASLNDYETRLVASLNDHETGLVASLNDYETRLVAFFSSSSCEIHSAFGCF</sequence>
<accession>A0A8S9H087</accession>
<dbReference type="EMBL" id="QGKW02001988">
    <property type="protein sequence ID" value="KAF2550264.1"/>
    <property type="molecule type" value="Genomic_DNA"/>
</dbReference>
<protein>
    <submittedName>
        <fullName evidence="2">Uncharacterized protein</fullName>
    </submittedName>
</protein>
<dbReference type="EMBL" id="QGKY02002305">
    <property type="protein sequence ID" value="KAF2534315.1"/>
    <property type="molecule type" value="Genomic_DNA"/>
</dbReference>
<proteinExistence type="predicted"/>
<name>A0A8S9H087_BRACR</name>
<dbReference type="AlphaFoldDB" id="A0A8S9H087"/>
<evidence type="ECO:0000313" key="1">
    <source>
        <dbReference type="EMBL" id="KAF2534315.1"/>
    </source>
</evidence>
<dbReference type="Proteomes" id="UP000712281">
    <property type="component" value="Unassembled WGS sequence"/>
</dbReference>
<evidence type="ECO:0000313" key="3">
    <source>
        <dbReference type="Proteomes" id="UP000712281"/>
    </source>
</evidence>